<comment type="caution">
    <text evidence="5">The sequence shown here is derived from an EMBL/GenBank/DDBJ whole genome shotgun (WGS) entry which is preliminary data.</text>
</comment>
<sequence>MPLFLVWFVIHPEYHEFRIQEFESLCESCGVKRSSIWNVEHPSYISWYEDRYVRPLDNDHSNSFGWVNLPTEEIAKEILKRSVLTRGFLQVWSSSSSHEETKRILKENPDVKNNYLNKYIFDKNLEFCWKVKSIGKKLTRKEQVDRMNEYGFLFKGTEKINIDNPDLVLGIFEDWRGIETSNLNISKKDTSKIKPELRRVYVGRVIGIQGSVSLDLKTKSLWWLKYSLNRRPILGPTTMDNELAFIMCNVAQIKKNDIVFDPFCGTGGILISASHFGAICFGSDFDLRVINGWFCSYVNPHMVKDKIIDKNISKSIFTNFEYYNLKRPEIIRMDISKSSIRNSWINAIVCDPPYGIRATSRTTNISGNKNQEIYVNSYINEFNYRKNKNNIIHNVLDHSTYNSFGVLQSIDDMIYDLLDFSSKTLIDGGRLVFLLPLLISESSSVISALVSNSKPAFEMETPFVQVLGGGLGRLLVCMTLVDRESFRDRRKTFIGTSL</sequence>
<dbReference type="InterPro" id="IPR002052">
    <property type="entry name" value="DNA_methylase_N6_adenine_CS"/>
</dbReference>
<dbReference type="InterPro" id="IPR029063">
    <property type="entry name" value="SAM-dependent_MTases_sf"/>
</dbReference>
<dbReference type="PANTHER" id="PTHR13370">
    <property type="entry name" value="RNA METHYLASE-RELATED"/>
    <property type="match status" value="1"/>
</dbReference>
<dbReference type="Pfam" id="PF01170">
    <property type="entry name" value="UPF0020"/>
    <property type="match status" value="1"/>
</dbReference>
<protein>
    <submittedName>
        <fullName evidence="5">Uncharacterized protein</fullName>
    </submittedName>
</protein>
<gene>
    <name evidence="5" type="ORF">RS030_162448</name>
</gene>
<dbReference type="InterPro" id="IPR000241">
    <property type="entry name" value="RlmKL-like_Mtase"/>
</dbReference>
<dbReference type="SUPFAM" id="SSF53335">
    <property type="entry name" value="S-adenosyl-L-methionine-dependent methyltransferases"/>
    <property type="match status" value="1"/>
</dbReference>
<dbReference type="PIRSF" id="PIRSF017259">
    <property type="entry name" value="tRNA_mtfrase_TRM11"/>
    <property type="match status" value="1"/>
</dbReference>
<dbReference type="GO" id="GO:0005737">
    <property type="term" value="C:cytoplasm"/>
    <property type="evidence" value="ECO:0007669"/>
    <property type="project" value="TreeGrafter"/>
</dbReference>
<dbReference type="EMBL" id="JAWDEY010000007">
    <property type="protein sequence ID" value="KAK6590332.1"/>
    <property type="molecule type" value="Genomic_DNA"/>
</dbReference>
<dbReference type="PANTHER" id="PTHR13370:SF3">
    <property type="entry name" value="TRNA (GUANINE(10)-N2)-METHYLTRANSFERASE HOMOLOG"/>
    <property type="match status" value="1"/>
</dbReference>
<evidence type="ECO:0000259" key="3">
    <source>
        <dbReference type="Pfam" id="PF01170"/>
    </source>
</evidence>
<dbReference type="PROSITE" id="PS00092">
    <property type="entry name" value="N6_MTASE"/>
    <property type="match status" value="1"/>
</dbReference>
<dbReference type="AlphaFoldDB" id="A0AAV9Y075"/>
<name>A0AAV9Y075_9CRYT</name>
<dbReference type="PRINTS" id="PR00507">
    <property type="entry name" value="N12N6MTFRASE"/>
</dbReference>
<evidence type="ECO:0000256" key="2">
    <source>
        <dbReference type="ARBA" id="ARBA00022679"/>
    </source>
</evidence>
<dbReference type="Pfam" id="PF25904">
    <property type="entry name" value="Tmrp11_N"/>
    <property type="match status" value="1"/>
</dbReference>
<dbReference type="Proteomes" id="UP001311799">
    <property type="component" value="Unassembled WGS sequence"/>
</dbReference>
<dbReference type="GO" id="GO:0043527">
    <property type="term" value="C:tRNA methyltransferase complex"/>
    <property type="evidence" value="ECO:0007669"/>
    <property type="project" value="UniProtKB-ARBA"/>
</dbReference>
<keyword evidence="1" id="KW-0489">Methyltransferase</keyword>
<dbReference type="GO" id="GO:0003676">
    <property type="term" value="F:nucleic acid binding"/>
    <property type="evidence" value="ECO:0007669"/>
    <property type="project" value="InterPro"/>
</dbReference>
<accession>A0AAV9Y075</accession>
<keyword evidence="6" id="KW-1185">Reference proteome</keyword>
<reference evidence="5 6" key="1">
    <citation type="submission" date="2023-10" db="EMBL/GenBank/DDBJ databases">
        <title>Comparative genomics analysis reveals potential genetic determinants of host preference in Cryptosporidium xiaoi.</title>
        <authorList>
            <person name="Xiao L."/>
            <person name="Li J."/>
        </authorList>
    </citation>
    <scope>NUCLEOTIDE SEQUENCE [LARGE SCALE GENOMIC DNA]</scope>
    <source>
        <strain evidence="5 6">52996</strain>
    </source>
</reference>
<evidence type="ECO:0000259" key="4">
    <source>
        <dbReference type="Pfam" id="PF25904"/>
    </source>
</evidence>
<evidence type="ECO:0000313" key="6">
    <source>
        <dbReference type="Proteomes" id="UP001311799"/>
    </source>
</evidence>
<keyword evidence="2" id="KW-0808">Transferase</keyword>
<proteinExistence type="predicted"/>
<dbReference type="GO" id="GO:0008168">
    <property type="term" value="F:methyltransferase activity"/>
    <property type="evidence" value="ECO:0007669"/>
    <property type="project" value="UniProtKB-KW"/>
</dbReference>
<dbReference type="InterPro" id="IPR059073">
    <property type="entry name" value="TRMT11_N"/>
</dbReference>
<evidence type="ECO:0000256" key="1">
    <source>
        <dbReference type="ARBA" id="ARBA00022603"/>
    </source>
</evidence>
<dbReference type="Gene3D" id="3.40.50.150">
    <property type="entry name" value="Vaccinia Virus protein VP39"/>
    <property type="match status" value="1"/>
</dbReference>
<feature type="domain" description="Ribosomal RNA large subunit methyltransferase K/L-like methyltransferase" evidence="3">
    <location>
        <begin position="230"/>
        <end position="364"/>
    </location>
</feature>
<evidence type="ECO:0000313" key="5">
    <source>
        <dbReference type="EMBL" id="KAK6590332.1"/>
    </source>
</evidence>
<organism evidence="5 6">
    <name type="scientific">Cryptosporidium xiaoi</name>
    <dbReference type="NCBI Taxonomy" id="659607"/>
    <lineage>
        <taxon>Eukaryota</taxon>
        <taxon>Sar</taxon>
        <taxon>Alveolata</taxon>
        <taxon>Apicomplexa</taxon>
        <taxon>Conoidasida</taxon>
        <taxon>Coccidia</taxon>
        <taxon>Eucoccidiorida</taxon>
        <taxon>Eimeriorina</taxon>
        <taxon>Cryptosporidiidae</taxon>
        <taxon>Cryptosporidium</taxon>
    </lineage>
</organism>
<dbReference type="GO" id="GO:0032259">
    <property type="term" value="P:methylation"/>
    <property type="evidence" value="ECO:0007669"/>
    <property type="project" value="UniProtKB-KW"/>
</dbReference>
<feature type="domain" description="tRNA (guanine(10)-N(2))-methyltransferase TRMT11 N-terminal" evidence="4">
    <location>
        <begin position="59"/>
        <end position="177"/>
    </location>
</feature>